<dbReference type="InterPro" id="IPR055356">
    <property type="entry name" value="ZP-N"/>
</dbReference>
<proteinExistence type="inferred from homology"/>
<dbReference type="PANTHER" id="PTHR11576">
    <property type="entry name" value="ZONA PELLUCIDA SPERM-BINDING PROTEIN 3"/>
    <property type="match status" value="1"/>
</dbReference>
<keyword evidence="10 16" id="KW-0732">Signal</keyword>
<feature type="signal peptide" evidence="16">
    <location>
        <begin position="1"/>
        <end position="26"/>
    </location>
</feature>
<dbReference type="GO" id="GO:0035803">
    <property type="term" value="P:egg coat formation"/>
    <property type="evidence" value="ECO:0007669"/>
    <property type="project" value="TreeGrafter"/>
</dbReference>
<dbReference type="GO" id="GO:0032190">
    <property type="term" value="F:acrosin binding"/>
    <property type="evidence" value="ECO:0007669"/>
    <property type="project" value="TreeGrafter"/>
</dbReference>
<dbReference type="PROSITE" id="PS51034">
    <property type="entry name" value="ZP_2"/>
    <property type="match status" value="1"/>
</dbReference>
<dbReference type="Gene3D" id="2.60.40.4100">
    <property type="entry name" value="Zona pellucida, ZP-C domain"/>
    <property type="match status" value="1"/>
</dbReference>
<dbReference type="GO" id="GO:2000344">
    <property type="term" value="P:positive regulation of acrosome reaction"/>
    <property type="evidence" value="ECO:0007669"/>
    <property type="project" value="TreeGrafter"/>
</dbReference>
<evidence type="ECO:0000256" key="2">
    <source>
        <dbReference type="ARBA" id="ARBA00004498"/>
    </source>
</evidence>
<dbReference type="PANTHER" id="PTHR11576:SF15">
    <property type="entry name" value="ZONA PELLUCIDA SPERM-BINDING PROTEIN 3-LIKE"/>
    <property type="match status" value="1"/>
</dbReference>
<organism evidence="18 19">
    <name type="scientific">Phoxinus phoxinus</name>
    <name type="common">Eurasian minnow</name>
    <dbReference type="NCBI Taxonomy" id="58324"/>
    <lineage>
        <taxon>Eukaryota</taxon>
        <taxon>Metazoa</taxon>
        <taxon>Chordata</taxon>
        <taxon>Craniata</taxon>
        <taxon>Vertebrata</taxon>
        <taxon>Euteleostomi</taxon>
        <taxon>Actinopterygii</taxon>
        <taxon>Neopterygii</taxon>
        <taxon>Teleostei</taxon>
        <taxon>Ostariophysi</taxon>
        <taxon>Cypriniformes</taxon>
        <taxon>Leuciscidae</taxon>
        <taxon>Phoxininae</taxon>
        <taxon>Phoxinus</taxon>
    </lineage>
</organism>
<dbReference type="Pfam" id="PF23344">
    <property type="entry name" value="ZP-N"/>
    <property type="match status" value="1"/>
</dbReference>
<evidence type="ECO:0000256" key="11">
    <source>
        <dbReference type="ARBA" id="ARBA00022989"/>
    </source>
</evidence>
<comment type="caution">
    <text evidence="18">The sequence shown here is derived from an EMBL/GenBank/DDBJ whole genome shotgun (WGS) entry which is preliminary data.</text>
</comment>
<evidence type="ECO:0000259" key="17">
    <source>
        <dbReference type="PROSITE" id="PS51034"/>
    </source>
</evidence>
<evidence type="ECO:0000256" key="6">
    <source>
        <dbReference type="ARBA" id="ARBA00022525"/>
    </source>
</evidence>
<sequence>MAIMEHMSSCFYCSLYFLGIMCIVKAYNHGPGGHLYSNVESTEQKVLAMQPMSGAVRPWTDDSEFMKNPPVMRPHHVFPMFQHVSVPLVDMGLFRPVSGRRHLPNLLTSLLIPQVNPQFAQVSPVRNARGVEVWCGYSKISVRMNENLLGFRSSPSLFRLGTCPVSRSDKNFLYFHYDLNDCDSSLTMMNGQIMYSNTVRYTPEPQGTVIRAVPLTLNVQCLYNRFHYSYKIGFLPVPRERVLHKIFERRAKFSISVCNERWERLEENVSFVLGEPMYFEVSAAHMSKDERIFVDSCYATASKDPKSTPQHSVISNYGCMEDSRRQGSLSSFLQRQSNIIRFSVDAFLLPQVTGTHFYLHCTISVHNAITATAKSCTYDNAERRWDELYTDASVCECCDSTCEIEATSTASLPRTAQSLITSLPWIMDKNEQSLIKGKGLFGVQKDTEEVKFKSAEGIGEDEDDRYTVEIVTNTEKQMKGKENKKMPMKDFDEDVEVIVGTAETTAIELKDEGDLFGKVMSVGEQMDSVVELEEDAGRLKSTEGISKEKEDADTVETVTDTEKQMEATEENKKMPMKNFEDVEVIVGTEETTAIKDEEGDRSGKVKSVGEPMDSIVELEEDAGILKSTELLEDVNDDKGSSKSGLNELIDITREELSKYKIKPEVFEKSMQVRTTGPSHMAMDEEVFLNAKQEPMEWNKD</sequence>
<evidence type="ECO:0000256" key="16">
    <source>
        <dbReference type="SAM" id="SignalP"/>
    </source>
</evidence>
<dbReference type="Gene3D" id="2.60.40.3210">
    <property type="entry name" value="Zona pellucida, ZP-N domain"/>
    <property type="match status" value="1"/>
</dbReference>
<keyword evidence="11" id="KW-1133">Transmembrane helix</keyword>
<keyword evidence="14" id="KW-0325">Glycoprotein</keyword>
<keyword evidence="6" id="KW-0964">Secreted</keyword>
<evidence type="ECO:0000256" key="14">
    <source>
        <dbReference type="ARBA" id="ARBA00023180"/>
    </source>
</evidence>
<evidence type="ECO:0000256" key="8">
    <source>
        <dbReference type="ARBA" id="ARBA00022685"/>
    </source>
</evidence>
<evidence type="ECO:0000256" key="4">
    <source>
        <dbReference type="ARBA" id="ARBA00017980"/>
    </source>
</evidence>
<reference evidence="18 19" key="1">
    <citation type="submission" date="2024-02" db="EMBL/GenBank/DDBJ databases">
        <title>Chromosome-level genome assembly of the Eurasian Minnow (Phoxinus phoxinus).</title>
        <authorList>
            <person name="Oriowo T.O."/>
            <person name="Martin S."/>
            <person name="Stange M."/>
            <person name="Chrysostomakis Y."/>
            <person name="Brown T."/>
            <person name="Winkler S."/>
            <person name="Kukowka S."/>
            <person name="Myers E.W."/>
            <person name="Bohne A."/>
        </authorList>
    </citation>
    <scope>NUCLEOTIDE SEQUENCE [LARGE SCALE GENOMIC DNA]</scope>
    <source>
        <strain evidence="18">ZFMK-TIS-60720</strain>
        <tissue evidence="18">Whole Organism</tissue>
    </source>
</reference>
<evidence type="ECO:0000256" key="10">
    <source>
        <dbReference type="ARBA" id="ARBA00022729"/>
    </source>
</evidence>
<accession>A0AAN9D7B5</accession>
<keyword evidence="13" id="KW-1015">Disulfide bond</keyword>
<dbReference type="FunFam" id="2.60.40.3210:FF:000001">
    <property type="entry name" value="Zona pellucida sperm-binding protein 3"/>
    <property type="match status" value="1"/>
</dbReference>
<keyword evidence="9" id="KW-0812">Transmembrane</keyword>
<dbReference type="FunFam" id="2.60.40.4100:FF:000002">
    <property type="entry name" value="Zona pellucida sperm-binding protein 3"/>
    <property type="match status" value="1"/>
</dbReference>
<dbReference type="InterPro" id="IPR055355">
    <property type="entry name" value="ZP-C"/>
</dbReference>
<evidence type="ECO:0000256" key="7">
    <source>
        <dbReference type="ARBA" id="ARBA00022530"/>
    </source>
</evidence>
<dbReference type="SMART" id="SM00241">
    <property type="entry name" value="ZP"/>
    <property type="match status" value="1"/>
</dbReference>
<evidence type="ECO:0000256" key="5">
    <source>
        <dbReference type="ARBA" id="ARBA00022475"/>
    </source>
</evidence>
<evidence type="ECO:0000256" key="15">
    <source>
        <dbReference type="ARBA" id="ARBA00030824"/>
    </source>
</evidence>
<evidence type="ECO:0000256" key="1">
    <source>
        <dbReference type="ARBA" id="ARBA00004251"/>
    </source>
</evidence>
<dbReference type="InterPro" id="IPR001507">
    <property type="entry name" value="ZP_dom"/>
</dbReference>
<keyword evidence="5" id="KW-1003">Cell membrane</keyword>
<evidence type="ECO:0000313" key="19">
    <source>
        <dbReference type="Proteomes" id="UP001364617"/>
    </source>
</evidence>
<dbReference type="EMBL" id="JAYKXH010000009">
    <property type="protein sequence ID" value="KAK7158129.1"/>
    <property type="molecule type" value="Genomic_DNA"/>
</dbReference>
<dbReference type="GO" id="GO:0007339">
    <property type="term" value="P:binding of sperm to zona pellucida"/>
    <property type="evidence" value="ECO:0007669"/>
    <property type="project" value="TreeGrafter"/>
</dbReference>
<keyword evidence="7" id="KW-0272">Extracellular matrix</keyword>
<comment type="subcellular location">
    <subcellularLocation>
        <location evidence="1">Cell membrane</location>
        <topology evidence="1">Single-pass type I membrane protein</topology>
    </subcellularLocation>
    <subcellularLocation>
        <location evidence="2">Secreted</location>
        <location evidence="2">Extracellular space</location>
        <location evidence="2">Extracellular matrix</location>
    </subcellularLocation>
</comment>
<name>A0AAN9D7B5_9TELE</name>
<keyword evidence="8" id="KW-0165">Cleavage on pair of basic residues</keyword>
<keyword evidence="19" id="KW-1185">Reference proteome</keyword>
<protein>
    <recommendedName>
        <fullName evidence="4">Zona pellucida sperm-binding protein 3</fullName>
    </recommendedName>
    <alternativeName>
        <fullName evidence="15">Zona pellucida glycoprotein 3</fullName>
    </alternativeName>
</protein>
<gene>
    <name evidence="18" type="ORF">R3I93_009356</name>
</gene>
<dbReference type="InterPro" id="IPR042235">
    <property type="entry name" value="ZP-C_dom"/>
</dbReference>
<keyword evidence="12" id="KW-0472">Membrane</keyword>
<evidence type="ECO:0000256" key="3">
    <source>
        <dbReference type="ARBA" id="ARBA00006735"/>
    </source>
</evidence>
<feature type="domain" description="ZP" evidence="17">
    <location>
        <begin position="134"/>
        <end position="383"/>
    </location>
</feature>
<evidence type="ECO:0000256" key="9">
    <source>
        <dbReference type="ARBA" id="ARBA00022692"/>
    </source>
</evidence>
<dbReference type="GO" id="GO:0005886">
    <property type="term" value="C:plasma membrane"/>
    <property type="evidence" value="ECO:0007669"/>
    <property type="project" value="UniProtKB-SubCell"/>
</dbReference>
<dbReference type="Pfam" id="PF00100">
    <property type="entry name" value="Zona_pellucida"/>
    <property type="match status" value="1"/>
</dbReference>
<comment type="similarity">
    <text evidence="3">Belongs to the ZP domain family. ZPC subfamily.</text>
</comment>
<dbReference type="GO" id="GO:0031012">
    <property type="term" value="C:extracellular matrix"/>
    <property type="evidence" value="ECO:0007669"/>
    <property type="project" value="TreeGrafter"/>
</dbReference>
<evidence type="ECO:0000256" key="12">
    <source>
        <dbReference type="ARBA" id="ARBA00023136"/>
    </source>
</evidence>
<feature type="chain" id="PRO_5042852665" description="Zona pellucida sperm-binding protein 3" evidence="16">
    <location>
        <begin position="27"/>
        <end position="700"/>
    </location>
</feature>
<dbReference type="AlphaFoldDB" id="A0AAN9D7B5"/>
<evidence type="ECO:0000313" key="18">
    <source>
        <dbReference type="EMBL" id="KAK7158129.1"/>
    </source>
</evidence>
<evidence type="ECO:0000256" key="13">
    <source>
        <dbReference type="ARBA" id="ARBA00023157"/>
    </source>
</evidence>
<dbReference type="Proteomes" id="UP001364617">
    <property type="component" value="Unassembled WGS sequence"/>
</dbReference>